<dbReference type="InterPro" id="IPR055396">
    <property type="entry name" value="DUF7088"/>
</dbReference>
<feature type="transmembrane region" description="Helical" evidence="1">
    <location>
        <begin position="530"/>
        <end position="553"/>
    </location>
</feature>
<gene>
    <name evidence="4" type="primary">gldG</name>
    <name evidence="4" type="ORF">EWU20_05290</name>
</gene>
<name>A0A4Q9BH32_9BACT</name>
<dbReference type="NCBIfam" id="TIGR03521">
    <property type="entry name" value="GldG"/>
    <property type="match status" value="1"/>
</dbReference>
<reference evidence="4 5" key="1">
    <citation type="submission" date="2019-02" db="EMBL/GenBank/DDBJ databases">
        <title>Genome of a new Bacteroidetes strain.</title>
        <authorList>
            <person name="Pitt A."/>
        </authorList>
    </citation>
    <scope>NUCLEOTIDE SEQUENCE [LARGE SCALE GENOMIC DNA]</scope>
    <source>
        <strain evidence="4 5">103A-SOEBACH</strain>
    </source>
</reference>
<keyword evidence="5" id="KW-1185">Reference proteome</keyword>
<feature type="domain" description="ABC-type uncharacterised transport system" evidence="2">
    <location>
        <begin position="201"/>
        <end position="496"/>
    </location>
</feature>
<evidence type="ECO:0000259" key="3">
    <source>
        <dbReference type="Pfam" id="PF23357"/>
    </source>
</evidence>
<feature type="domain" description="DUF7088" evidence="3">
    <location>
        <begin position="43"/>
        <end position="155"/>
    </location>
</feature>
<dbReference type="Pfam" id="PF09822">
    <property type="entry name" value="ABC_transp_aux"/>
    <property type="match status" value="1"/>
</dbReference>
<protein>
    <submittedName>
        <fullName evidence="4">Gliding motility-associated ABC transporter substrate-binding protein GldG</fullName>
    </submittedName>
</protein>
<keyword evidence="1" id="KW-0812">Transmembrane</keyword>
<evidence type="ECO:0000313" key="5">
    <source>
        <dbReference type="Proteomes" id="UP000293583"/>
    </source>
</evidence>
<keyword evidence="1" id="KW-0472">Membrane</keyword>
<organism evidence="4 5">
    <name type="scientific">Aquirufa antheringensis</name>
    <dbReference type="NCBI Taxonomy" id="2516559"/>
    <lineage>
        <taxon>Bacteria</taxon>
        <taxon>Pseudomonadati</taxon>
        <taxon>Bacteroidota</taxon>
        <taxon>Cytophagia</taxon>
        <taxon>Cytophagales</taxon>
        <taxon>Flectobacillaceae</taxon>
        <taxon>Aquirufa</taxon>
    </lineage>
</organism>
<accession>A0A4Q9BH32</accession>
<comment type="caution">
    <text evidence="4">The sequence shown here is derived from an EMBL/GenBank/DDBJ whole genome shotgun (WGS) entry which is preliminary data.</text>
</comment>
<evidence type="ECO:0000259" key="2">
    <source>
        <dbReference type="Pfam" id="PF09822"/>
    </source>
</evidence>
<dbReference type="InterPro" id="IPR019196">
    <property type="entry name" value="ABC_transp_unknown"/>
</dbReference>
<evidence type="ECO:0000256" key="1">
    <source>
        <dbReference type="SAM" id="Phobius"/>
    </source>
</evidence>
<dbReference type="InterPro" id="IPR019863">
    <property type="entry name" value="Motility-assoc_ABC-rel_GldG"/>
</dbReference>
<dbReference type="EMBL" id="SEWY01000002">
    <property type="protein sequence ID" value="TBH74558.1"/>
    <property type="molecule type" value="Genomic_DNA"/>
</dbReference>
<keyword evidence="1" id="KW-1133">Transmembrane helix</keyword>
<proteinExistence type="predicted"/>
<dbReference type="Proteomes" id="UP000293583">
    <property type="component" value="Unassembled WGS sequence"/>
</dbReference>
<dbReference type="Pfam" id="PF23357">
    <property type="entry name" value="DUF7088"/>
    <property type="match status" value="1"/>
</dbReference>
<feature type="transmembrane region" description="Helical" evidence="1">
    <location>
        <begin position="16"/>
        <end position="35"/>
    </location>
</feature>
<sequence>MLFLFTTYMKTHLKRFSAYYLIGIGILLMVLSPYVRGRFDLSEDGKFTLSESSEIILNSLDAPLLVQVYLGGDDLPGGFKRLQKETLDLLADMQSSASAKMEVEVIDVYDEYPTEEARASLTQQLDSLGIPPTNLVHQENGKQVQQLVFPGLVISKGALKTGVLLLKGNKLAGPEEIINQSVEGLEYEIVQGIQTLLPQERKKIGFFVEYSSTPAIAQIDLVNSLKRKYDLFPVDLAASPTLDGLDAICVLNPTREFSESDAYKIDQFIVKGGKALFLVDGVKIDTLENQGLAISPRKTGLENILFHYGLRINANLVKDAQLSGMIPLKVGNMGNKPNIQLMPWPSFPLLNGNPKNLITKNLDAVYGRFVSTIDTISGVALRKTPLLRTSQYTQVAKAPSLLSFSSAGKDFDPAAYNAGVQTAAYLVEGKFESAYNNLTQDTNFVASSDKESAILVVGDGDVALNGVDYQSQQALPLGFDPFMKNTFANKDFLLNAFTYLIEENSPLLARSKSIQLRPLDKAKIQADGTFYQVINIAVPLLFATLLSLGVVFYRKRKYNR</sequence>
<dbReference type="AlphaFoldDB" id="A0A4Q9BH32"/>
<evidence type="ECO:0000313" key="4">
    <source>
        <dbReference type="EMBL" id="TBH74558.1"/>
    </source>
</evidence>